<evidence type="ECO:0000313" key="4">
    <source>
        <dbReference type="EMBL" id="MDQ0442629.1"/>
    </source>
</evidence>
<evidence type="ECO:0000256" key="1">
    <source>
        <dbReference type="SAM" id="MobiDB-lite"/>
    </source>
</evidence>
<proteinExistence type="predicted"/>
<dbReference type="PANTHER" id="PTHR34700:SF4">
    <property type="entry name" value="PHAGE-LIKE ELEMENT PBSX PROTEIN XKDP"/>
    <property type="match status" value="1"/>
</dbReference>
<sequence length="562" mass="58000">MSTVLRRILMMAFIAVLAGLGVFFTALLGRRPRKQAVVPAEVLVPVLPKGPIPAKAHGGQGLAVGIVCLLVLMGSAGVIYESRNVLFGGGPREPRGPVKPLAALSPPDAGSARPQGRSDGSTTGSVRASPRADEAVTLQPSRPPAPTAPGFDVVRVEPNGDAIIAGHATPTATVELLLDGKPAGRVRANADGRFTFMPPALPTGNSEIGLRATDAKGDMQRAPANVSVVVAPSRDAKPLVAVTSPGRPTMVLSQPDRPGTTNPGSVIASDRQAQRDDGDAPTRPDVGPPASDEAKAERPHSSDTGPLATIDALAVPAGHGSREPDGSTGNTSNGSSNPGNRSRPVEGTVAAAKPPRVVTIDAQDGGRLFVTARAAAGAEGRLYLNDTLIAPATVGRDGTVTFAIGHGVRPGDYKVRLDLVDPATGKVSDRAEVPFTAPAAGHDEGVEYAVGQSSSGGSTSVNDVARRGPSVDPANPSRPSTPGGSAAGSSKVTVPGIETARIERGDSLWRISRRTYGEGERYTLIYDANQDQIRHPDLIYPGQILVLPDRETSRAERIKKRG</sequence>
<name>A0ABU0HJY0_9HYPH</name>
<dbReference type="InterPro" id="IPR013783">
    <property type="entry name" value="Ig-like_fold"/>
</dbReference>
<feature type="compositionally biased region" description="Low complexity" evidence="1">
    <location>
        <begin position="326"/>
        <end position="342"/>
    </location>
</feature>
<evidence type="ECO:0000259" key="3">
    <source>
        <dbReference type="PROSITE" id="PS51782"/>
    </source>
</evidence>
<dbReference type="InterPro" id="IPR036779">
    <property type="entry name" value="LysM_dom_sf"/>
</dbReference>
<feature type="domain" description="LysM" evidence="3">
    <location>
        <begin position="498"/>
        <end position="547"/>
    </location>
</feature>
<dbReference type="Proteomes" id="UP001236369">
    <property type="component" value="Unassembled WGS sequence"/>
</dbReference>
<keyword evidence="5" id="KW-1185">Reference proteome</keyword>
<dbReference type="Gene3D" id="2.60.40.10">
    <property type="entry name" value="Immunoglobulins"/>
    <property type="match status" value="1"/>
</dbReference>
<organism evidence="4 5">
    <name type="scientific">Methylobacterium persicinum</name>
    <dbReference type="NCBI Taxonomy" id="374426"/>
    <lineage>
        <taxon>Bacteria</taxon>
        <taxon>Pseudomonadati</taxon>
        <taxon>Pseudomonadota</taxon>
        <taxon>Alphaproteobacteria</taxon>
        <taxon>Hyphomicrobiales</taxon>
        <taxon>Methylobacteriaceae</taxon>
        <taxon>Methylobacterium</taxon>
    </lineage>
</organism>
<feature type="transmembrane region" description="Helical" evidence="2">
    <location>
        <begin position="61"/>
        <end position="80"/>
    </location>
</feature>
<feature type="compositionally biased region" description="Low complexity" evidence="1">
    <location>
        <begin position="451"/>
        <end position="460"/>
    </location>
</feature>
<evidence type="ECO:0000256" key="2">
    <source>
        <dbReference type="SAM" id="Phobius"/>
    </source>
</evidence>
<dbReference type="PROSITE" id="PS51782">
    <property type="entry name" value="LYSM"/>
    <property type="match status" value="1"/>
</dbReference>
<dbReference type="InterPro" id="IPR052196">
    <property type="entry name" value="Bact_Kbp"/>
</dbReference>
<comment type="caution">
    <text evidence="4">The sequence shown here is derived from an EMBL/GenBank/DDBJ whole genome shotgun (WGS) entry which is preliminary data.</text>
</comment>
<feature type="transmembrane region" description="Helical" evidence="2">
    <location>
        <begin position="6"/>
        <end position="28"/>
    </location>
</feature>
<dbReference type="PANTHER" id="PTHR34700">
    <property type="entry name" value="POTASSIUM BINDING PROTEIN KBP"/>
    <property type="match status" value="1"/>
</dbReference>
<keyword evidence="2" id="KW-1133">Transmembrane helix</keyword>
<reference evidence="4 5" key="1">
    <citation type="submission" date="2023-07" db="EMBL/GenBank/DDBJ databases">
        <title>Genomic Encyclopedia of Type Strains, Phase IV (KMG-IV): sequencing the most valuable type-strain genomes for metagenomic binning, comparative biology and taxonomic classification.</title>
        <authorList>
            <person name="Goeker M."/>
        </authorList>
    </citation>
    <scope>NUCLEOTIDE SEQUENCE [LARGE SCALE GENOMIC DNA]</scope>
    <source>
        <strain evidence="4 5">DSM 19562</strain>
    </source>
</reference>
<keyword evidence="2" id="KW-0812">Transmembrane</keyword>
<feature type="compositionally biased region" description="Low complexity" evidence="1">
    <location>
        <begin position="477"/>
        <end position="490"/>
    </location>
</feature>
<dbReference type="InterPro" id="IPR018392">
    <property type="entry name" value="LysM"/>
</dbReference>
<dbReference type="Pfam" id="PF01476">
    <property type="entry name" value="LysM"/>
    <property type="match status" value="1"/>
</dbReference>
<dbReference type="RefSeq" id="WP_238248019.1">
    <property type="nucleotide sequence ID" value="NZ_BPQX01000014.1"/>
</dbReference>
<protein>
    <submittedName>
        <fullName evidence="4">Nucleoid-associated protein YgaU</fullName>
    </submittedName>
</protein>
<dbReference type="CDD" id="cd00118">
    <property type="entry name" value="LysM"/>
    <property type="match status" value="1"/>
</dbReference>
<gene>
    <name evidence="4" type="ORF">QO016_002126</name>
</gene>
<feature type="region of interest" description="Disordered" evidence="1">
    <location>
        <begin position="449"/>
        <end position="492"/>
    </location>
</feature>
<accession>A0ABU0HJY0</accession>
<feature type="region of interest" description="Disordered" evidence="1">
    <location>
        <begin position="239"/>
        <end position="352"/>
    </location>
</feature>
<keyword evidence="2" id="KW-0472">Membrane</keyword>
<dbReference type="SMART" id="SM00257">
    <property type="entry name" value="LysM"/>
    <property type="match status" value="1"/>
</dbReference>
<dbReference type="Gene3D" id="3.10.350.10">
    <property type="entry name" value="LysM domain"/>
    <property type="match status" value="1"/>
</dbReference>
<feature type="compositionally biased region" description="Basic and acidic residues" evidence="1">
    <location>
        <begin position="292"/>
        <end position="301"/>
    </location>
</feature>
<feature type="region of interest" description="Disordered" evidence="1">
    <location>
        <begin position="97"/>
        <end position="150"/>
    </location>
</feature>
<dbReference type="EMBL" id="JAUSVV010000004">
    <property type="protein sequence ID" value="MDQ0442629.1"/>
    <property type="molecule type" value="Genomic_DNA"/>
</dbReference>
<evidence type="ECO:0000313" key="5">
    <source>
        <dbReference type="Proteomes" id="UP001236369"/>
    </source>
</evidence>
<feature type="compositionally biased region" description="Basic and acidic residues" evidence="1">
    <location>
        <begin position="272"/>
        <end position="282"/>
    </location>
</feature>